<dbReference type="InterPro" id="IPR001810">
    <property type="entry name" value="F-box_dom"/>
</dbReference>
<reference evidence="2" key="2">
    <citation type="submission" date="2020-07" db="EMBL/GenBank/DDBJ databases">
        <authorList>
            <person name="Vera ALvarez R."/>
            <person name="Arias-Moreno D.M."/>
            <person name="Jimenez-Jacinto V."/>
            <person name="Jimenez-Bremont J.F."/>
            <person name="Swaminathan K."/>
            <person name="Moose S.P."/>
            <person name="Guerrero-Gonzalez M.L."/>
            <person name="Marino-Ramirez L."/>
            <person name="Landsman D."/>
            <person name="Rodriguez-Kessler M."/>
            <person name="Delgado-Sanchez P."/>
        </authorList>
    </citation>
    <scope>NUCLEOTIDE SEQUENCE</scope>
    <source>
        <tissue evidence="2">Cladode</tissue>
    </source>
</reference>
<dbReference type="CDD" id="cd22157">
    <property type="entry name" value="F-box_AtFBW1-like"/>
    <property type="match status" value="1"/>
</dbReference>
<name>A0A7C9CWB8_OPUST</name>
<dbReference type="InterPro" id="IPR056592">
    <property type="entry name" value="Beta-prop_At3g26010-like"/>
</dbReference>
<dbReference type="PANTHER" id="PTHR35546:SF130">
    <property type="entry name" value="EXPRESSED PROTEIN"/>
    <property type="match status" value="1"/>
</dbReference>
<organism evidence="2">
    <name type="scientific">Opuntia streptacantha</name>
    <name type="common">Prickly pear cactus</name>
    <name type="synonym">Opuntia cardona</name>
    <dbReference type="NCBI Taxonomy" id="393608"/>
    <lineage>
        <taxon>Eukaryota</taxon>
        <taxon>Viridiplantae</taxon>
        <taxon>Streptophyta</taxon>
        <taxon>Embryophyta</taxon>
        <taxon>Tracheophyta</taxon>
        <taxon>Spermatophyta</taxon>
        <taxon>Magnoliopsida</taxon>
        <taxon>eudicotyledons</taxon>
        <taxon>Gunneridae</taxon>
        <taxon>Pentapetalae</taxon>
        <taxon>Caryophyllales</taxon>
        <taxon>Cactineae</taxon>
        <taxon>Cactaceae</taxon>
        <taxon>Opuntioideae</taxon>
        <taxon>Opuntia</taxon>
    </lineage>
</organism>
<dbReference type="AlphaFoldDB" id="A0A7C9CWB8"/>
<evidence type="ECO:0000259" key="1">
    <source>
        <dbReference type="PROSITE" id="PS50181"/>
    </source>
</evidence>
<accession>A0A7C9CWB8</accession>
<dbReference type="PANTHER" id="PTHR35546">
    <property type="entry name" value="F-BOX PROTEIN INTERACTION DOMAIN PROTEIN-RELATED"/>
    <property type="match status" value="1"/>
</dbReference>
<reference evidence="2" key="1">
    <citation type="journal article" date="2013" name="J. Plant Res.">
        <title>Effect of fungi and light on seed germination of three Opuntia species from semiarid lands of central Mexico.</title>
        <authorList>
            <person name="Delgado-Sanchez P."/>
            <person name="Jimenez-Bremont J.F."/>
            <person name="Guerrero-Gonzalez Mde L."/>
            <person name="Flores J."/>
        </authorList>
    </citation>
    <scope>NUCLEOTIDE SEQUENCE</scope>
    <source>
        <tissue evidence="2">Cladode</tissue>
    </source>
</reference>
<protein>
    <recommendedName>
        <fullName evidence="1">F-box domain-containing protein</fullName>
    </recommendedName>
</protein>
<dbReference type="SMART" id="SM00256">
    <property type="entry name" value="FBOX"/>
    <property type="match status" value="1"/>
</dbReference>
<evidence type="ECO:0000313" key="2">
    <source>
        <dbReference type="EMBL" id="MBA4627446.1"/>
    </source>
</evidence>
<dbReference type="PROSITE" id="PS50181">
    <property type="entry name" value="FBOX"/>
    <property type="match status" value="1"/>
</dbReference>
<dbReference type="Pfam" id="PF24750">
    <property type="entry name" value="b-prop_At3g26010-like"/>
    <property type="match status" value="1"/>
</dbReference>
<proteinExistence type="predicted"/>
<dbReference type="Pfam" id="PF00646">
    <property type="entry name" value="F-box"/>
    <property type="match status" value="1"/>
</dbReference>
<dbReference type="InterPro" id="IPR036047">
    <property type="entry name" value="F-box-like_dom_sf"/>
</dbReference>
<sequence length="420" mass="47672">MNQQDTHTAPDLPESDNHSDCISRLPDSILIEILSRLPTKIIFQSKCVSKRWRSLISDPGLGQFHTSKISSPPETTLFLRSVVNPKFRFFNFSSNFVSIQVEKSGDGSLFSTLIVNGLHPRPVEIVGSCDGLLLCSDARDLVYYLFNPITKDITAIPPSPFPCHSVGCGLICKVEGGILKLYCLVLIQRAIDSLETLNFQIYSSGSNGWRVVRSSCPGQLGRVFSEYSISPAIPYKGMLHWVHLAQGVMIVYDPLGNPDQCRFIDLPGEKPRYDMFNRVCNVCEGRIRYFEVENLSIQRHTFPGIRVWVLSDHEKGEWVLEHHVARSAFFTDDGCLKREMPLMPRMSLMPLAFSPLNKDIVYFWCAFCIVSYNVRSKRLVIEVENYAGKLLCYKDVFPFVFPHWPMSIPEILTKNCDSDV</sequence>
<dbReference type="EMBL" id="GISG01062176">
    <property type="protein sequence ID" value="MBA4627446.1"/>
    <property type="molecule type" value="Transcribed_RNA"/>
</dbReference>
<feature type="domain" description="F-box" evidence="1">
    <location>
        <begin position="19"/>
        <end position="67"/>
    </location>
</feature>
<dbReference type="InterPro" id="IPR055290">
    <property type="entry name" value="At3g26010-like"/>
</dbReference>
<dbReference type="Gene3D" id="1.20.1280.50">
    <property type="match status" value="1"/>
</dbReference>
<dbReference type="SUPFAM" id="SSF81383">
    <property type="entry name" value="F-box domain"/>
    <property type="match status" value="1"/>
</dbReference>